<gene>
    <name evidence="2" type="ORF">ENE75_17505</name>
</gene>
<dbReference type="OrthoDB" id="2156220at2"/>
<dbReference type="EMBL" id="SACT01000006">
    <property type="protein sequence ID" value="RVT50106.1"/>
    <property type="molecule type" value="Genomic_DNA"/>
</dbReference>
<organism evidence="2 3">
    <name type="scientific">Rubrivivax albus</name>
    <dbReference type="NCBI Taxonomy" id="2499835"/>
    <lineage>
        <taxon>Bacteria</taxon>
        <taxon>Pseudomonadati</taxon>
        <taxon>Pseudomonadota</taxon>
        <taxon>Betaproteobacteria</taxon>
        <taxon>Burkholderiales</taxon>
        <taxon>Sphaerotilaceae</taxon>
        <taxon>Rubrivivax</taxon>
    </lineage>
</organism>
<dbReference type="PANTHER" id="PTHR11220:SF58">
    <property type="entry name" value="SOUL HEME-BINDING FAMILY PROTEIN"/>
    <property type="match status" value="1"/>
</dbReference>
<dbReference type="AlphaFoldDB" id="A0A3S2UNN1"/>
<proteinExistence type="predicted"/>
<evidence type="ECO:0000256" key="1">
    <source>
        <dbReference type="SAM" id="SignalP"/>
    </source>
</evidence>
<name>A0A3S2UNN1_9BURK</name>
<feature type="chain" id="PRO_5018683290" evidence="1">
    <location>
        <begin position="23"/>
        <end position="205"/>
    </location>
</feature>
<dbReference type="Gene3D" id="3.20.80.10">
    <property type="entry name" value="Regulatory factor, effector binding domain"/>
    <property type="match status" value="1"/>
</dbReference>
<feature type="signal peptide" evidence="1">
    <location>
        <begin position="1"/>
        <end position="22"/>
    </location>
</feature>
<evidence type="ECO:0000313" key="3">
    <source>
        <dbReference type="Proteomes" id="UP000288178"/>
    </source>
</evidence>
<dbReference type="Pfam" id="PF04832">
    <property type="entry name" value="SOUL"/>
    <property type="match status" value="1"/>
</dbReference>
<dbReference type="InterPro" id="IPR011256">
    <property type="entry name" value="Reg_factor_effector_dom_sf"/>
</dbReference>
<dbReference type="PANTHER" id="PTHR11220">
    <property type="entry name" value="HEME-BINDING PROTEIN-RELATED"/>
    <property type="match status" value="1"/>
</dbReference>
<dbReference type="InterPro" id="IPR006917">
    <property type="entry name" value="SOUL_heme-bd"/>
</dbReference>
<reference evidence="2 3" key="1">
    <citation type="submission" date="2019-01" db="EMBL/GenBank/DDBJ databases">
        <authorList>
            <person name="Chen W.-M."/>
        </authorList>
    </citation>
    <scope>NUCLEOTIDE SEQUENCE [LARGE SCALE GENOMIC DNA]</scope>
    <source>
        <strain evidence="2 3">ICH-3</strain>
    </source>
</reference>
<sequence length="205" mass="22853">MKTLYAALAAITLFALHAVAHAIEEPAYEVLQRHDTFEVRQYAPTVVAEVVVAGPAEEAGNQGFRLLADYIFGNNRGARKIEMTAPVTQAAEPVKIAMTAPVTQAPEGSGHAVRFVMPRAYDLDSLPEPVDPRVRLREVPGERYAVIRYSGRWTDENYEAHLARLQQGVQAAGLVTAGSPVYARYDPPWVPWFMRRNEIWLRLVV</sequence>
<evidence type="ECO:0000313" key="2">
    <source>
        <dbReference type="EMBL" id="RVT50106.1"/>
    </source>
</evidence>
<dbReference type="RefSeq" id="WP_128199616.1">
    <property type="nucleotide sequence ID" value="NZ_SACT01000006.1"/>
</dbReference>
<comment type="caution">
    <text evidence="2">The sequence shown here is derived from an EMBL/GenBank/DDBJ whole genome shotgun (WGS) entry which is preliminary data.</text>
</comment>
<dbReference type="Proteomes" id="UP000288178">
    <property type="component" value="Unassembled WGS sequence"/>
</dbReference>
<keyword evidence="3" id="KW-1185">Reference proteome</keyword>
<keyword evidence="1" id="KW-0732">Signal</keyword>
<protein>
    <submittedName>
        <fullName evidence="2">Heme-binding protein</fullName>
    </submittedName>
</protein>
<accession>A0A3S2UNN1</accession>
<dbReference type="SUPFAM" id="SSF55136">
    <property type="entry name" value="Probable bacterial effector-binding domain"/>
    <property type="match status" value="1"/>
</dbReference>